<dbReference type="Gene3D" id="3.90.79.10">
    <property type="entry name" value="Nucleoside Triphosphate Pyrophosphohydrolase"/>
    <property type="match status" value="1"/>
</dbReference>
<evidence type="ECO:0000259" key="5">
    <source>
        <dbReference type="PROSITE" id="PS51462"/>
    </source>
</evidence>
<dbReference type="PRINTS" id="PR00502">
    <property type="entry name" value="NUDIXFAMILY"/>
</dbReference>
<dbReference type="Pfam" id="PF00293">
    <property type="entry name" value="NUDIX"/>
    <property type="match status" value="1"/>
</dbReference>
<evidence type="ECO:0000256" key="1">
    <source>
        <dbReference type="ARBA" id="ARBA00001946"/>
    </source>
</evidence>
<evidence type="ECO:0000313" key="6">
    <source>
        <dbReference type="EMBL" id="VFK19391.1"/>
    </source>
</evidence>
<organism evidence="6">
    <name type="scientific">Candidatus Kentrum sp. LFY</name>
    <dbReference type="NCBI Taxonomy" id="2126342"/>
    <lineage>
        <taxon>Bacteria</taxon>
        <taxon>Pseudomonadati</taxon>
        <taxon>Pseudomonadota</taxon>
        <taxon>Gammaproteobacteria</taxon>
        <taxon>Candidatus Kentrum</taxon>
    </lineage>
</organism>
<dbReference type="PANTHER" id="PTHR43222:SF2">
    <property type="entry name" value="NUDIX HYDROLASE 23, CHLOROPLASTIC"/>
    <property type="match status" value="1"/>
</dbReference>
<dbReference type="InterPro" id="IPR020476">
    <property type="entry name" value="Nudix_hydrolase"/>
</dbReference>
<evidence type="ECO:0000256" key="4">
    <source>
        <dbReference type="RuleBase" id="RU003476"/>
    </source>
</evidence>
<evidence type="ECO:0000256" key="2">
    <source>
        <dbReference type="ARBA" id="ARBA00022801"/>
    </source>
</evidence>
<dbReference type="PANTHER" id="PTHR43222">
    <property type="entry name" value="NUDIX HYDROLASE 23"/>
    <property type="match status" value="1"/>
</dbReference>
<dbReference type="GO" id="GO:0016787">
    <property type="term" value="F:hydrolase activity"/>
    <property type="evidence" value="ECO:0007669"/>
    <property type="project" value="UniProtKB-KW"/>
</dbReference>
<sequence>MVMKYCGNCGAPLSVRVLAHDDRARHVCDACDTVHYVNPKIVAGCIPESGNRILLCRRAIEPRYGFWTLPAGFMEIGETTVEAAMRETWEEAGTTVDVDSLFAVFSIPHISQVYMIFRAALSRDEYYPGPESLEVALFREEEIPWSRLAFPVISRTLQCYFSDKHNGIFQVHLEDIRDRMPQRGFLQSPSESPG</sequence>
<keyword evidence="2 4" id="KW-0378">Hydrolase</keyword>
<name>A0A450WQS6_9GAMM</name>
<dbReference type="InterPro" id="IPR020084">
    <property type="entry name" value="NUDIX_hydrolase_CS"/>
</dbReference>
<dbReference type="SUPFAM" id="SSF55811">
    <property type="entry name" value="Nudix"/>
    <property type="match status" value="1"/>
</dbReference>
<comment type="cofactor">
    <cofactor evidence="1">
        <name>Mg(2+)</name>
        <dbReference type="ChEBI" id="CHEBI:18420"/>
    </cofactor>
</comment>
<proteinExistence type="inferred from homology"/>
<protein>
    <submittedName>
        <fullName evidence="6">ADP-ribose pyrophosphatase YjhB, NUDIX family</fullName>
    </submittedName>
</protein>
<dbReference type="InterPro" id="IPR029401">
    <property type="entry name" value="Nudix_N"/>
</dbReference>
<dbReference type="PROSITE" id="PS51462">
    <property type="entry name" value="NUDIX"/>
    <property type="match status" value="1"/>
</dbReference>
<dbReference type="AlphaFoldDB" id="A0A450WQS6"/>
<evidence type="ECO:0000256" key="3">
    <source>
        <dbReference type="ARBA" id="ARBA00022842"/>
    </source>
</evidence>
<dbReference type="Gene3D" id="2.20.70.10">
    <property type="match status" value="1"/>
</dbReference>
<feature type="domain" description="Nudix hydrolase" evidence="5">
    <location>
        <begin position="38"/>
        <end position="161"/>
    </location>
</feature>
<dbReference type="PROSITE" id="PS00893">
    <property type="entry name" value="NUDIX_BOX"/>
    <property type="match status" value="1"/>
</dbReference>
<keyword evidence="3" id="KW-0460">Magnesium</keyword>
<reference evidence="6" key="1">
    <citation type="submission" date="2019-02" db="EMBL/GenBank/DDBJ databases">
        <authorList>
            <person name="Gruber-Vodicka R. H."/>
            <person name="Seah K. B. B."/>
        </authorList>
    </citation>
    <scope>NUCLEOTIDE SEQUENCE</scope>
    <source>
        <strain evidence="6">BECK_BY7</strain>
    </source>
</reference>
<accession>A0A450WQS6</accession>
<comment type="similarity">
    <text evidence="4">Belongs to the Nudix hydrolase family.</text>
</comment>
<dbReference type="CDD" id="cd04511">
    <property type="entry name" value="NUDIX_Hydrolase"/>
    <property type="match status" value="1"/>
</dbReference>
<dbReference type="EMBL" id="CAADFN010000057">
    <property type="protein sequence ID" value="VFK19391.1"/>
    <property type="molecule type" value="Genomic_DNA"/>
</dbReference>
<dbReference type="Pfam" id="PF14803">
    <property type="entry name" value="Zn_ribbon_Nudix"/>
    <property type="match status" value="1"/>
</dbReference>
<dbReference type="InterPro" id="IPR000086">
    <property type="entry name" value="NUDIX_hydrolase_dom"/>
</dbReference>
<dbReference type="InterPro" id="IPR015797">
    <property type="entry name" value="NUDIX_hydrolase-like_dom_sf"/>
</dbReference>
<gene>
    <name evidence="6" type="ORF">BECKLFY1418C_GA0070996_105715</name>
</gene>